<keyword evidence="5" id="KW-0268">Exocytosis</keyword>
<feature type="compositionally biased region" description="Low complexity" evidence="11">
    <location>
        <begin position="709"/>
        <end position="731"/>
    </location>
</feature>
<keyword evidence="4" id="KW-0813">Transport</keyword>
<dbReference type="InterPro" id="IPR016159">
    <property type="entry name" value="Cullin_repeat-like_dom_sf"/>
</dbReference>
<feature type="domain" description="Conserved oligomeric Golgi complex subunit 2 N-terminal" evidence="13">
    <location>
        <begin position="30"/>
        <end position="97"/>
    </location>
</feature>
<feature type="compositionally biased region" description="Low complexity" evidence="11">
    <location>
        <begin position="1362"/>
        <end position="1377"/>
    </location>
</feature>
<reference evidence="14 15" key="1">
    <citation type="journal article" date="2023" name="Commun. Biol.">
        <title>Reorganization of the ancestral sex-determining regions during the evolution of trioecy in Pleodorina starrii.</title>
        <authorList>
            <person name="Takahashi K."/>
            <person name="Suzuki S."/>
            <person name="Kawai-Toyooka H."/>
            <person name="Yamamoto K."/>
            <person name="Hamaji T."/>
            <person name="Ootsuki R."/>
            <person name="Yamaguchi H."/>
            <person name="Kawachi M."/>
            <person name="Higashiyama T."/>
            <person name="Nozaki H."/>
        </authorList>
    </citation>
    <scope>NUCLEOTIDE SEQUENCE [LARGE SCALE GENOMIC DNA]</scope>
    <source>
        <strain evidence="14 15">NIES-4479</strain>
    </source>
</reference>
<dbReference type="GO" id="GO:0000139">
    <property type="term" value="C:Golgi membrane"/>
    <property type="evidence" value="ECO:0007669"/>
    <property type="project" value="UniProtKB-SubCell"/>
</dbReference>
<evidence type="ECO:0000259" key="13">
    <source>
        <dbReference type="Pfam" id="PF06148"/>
    </source>
</evidence>
<feature type="compositionally biased region" description="Polar residues" evidence="11">
    <location>
        <begin position="647"/>
        <end position="657"/>
    </location>
</feature>
<dbReference type="PANTHER" id="PTHR21426">
    <property type="entry name" value="EXOCYST COMPLEX COMPONENT 8"/>
    <property type="match status" value="1"/>
</dbReference>
<dbReference type="GO" id="GO:0015031">
    <property type="term" value="P:protein transport"/>
    <property type="evidence" value="ECO:0007669"/>
    <property type="project" value="UniProtKB-KW"/>
</dbReference>
<feature type="region of interest" description="Disordered" evidence="11">
    <location>
        <begin position="633"/>
        <end position="657"/>
    </location>
</feature>
<evidence type="ECO:0000256" key="8">
    <source>
        <dbReference type="ARBA" id="ARBA00023136"/>
    </source>
</evidence>
<keyword evidence="10" id="KW-0175">Coiled coil</keyword>
<feature type="compositionally biased region" description="Basic and acidic residues" evidence="11">
    <location>
        <begin position="1285"/>
        <end position="1294"/>
    </location>
</feature>
<evidence type="ECO:0000256" key="4">
    <source>
        <dbReference type="ARBA" id="ARBA00022448"/>
    </source>
</evidence>
<keyword evidence="12" id="KW-0812">Transmembrane</keyword>
<dbReference type="GO" id="GO:0006887">
    <property type="term" value="P:exocytosis"/>
    <property type="evidence" value="ECO:0007669"/>
    <property type="project" value="UniProtKB-KW"/>
</dbReference>
<feature type="compositionally biased region" description="Basic and acidic residues" evidence="11">
    <location>
        <begin position="977"/>
        <end position="993"/>
    </location>
</feature>
<comment type="caution">
    <text evidence="14">The sequence shown here is derived from an EMBL/GenBank/DDBJ whole genome shotgun (WGS) entry which is preliminary data.</text>
</comment>
<gene>
    <name evidence="14" type="primary">PLESTMB000776</name>
    <name evidence="14" type="ORF">PLESTB_000847700</name>
</gene>
<comment type="subcellular location">
    <subcellularLocation>
        <location evidence="1">Golgi apparatus membrane</location>
        <topology evidence="1">Peripheral membrane protein</topology>
    </subcellularLocation>
</comment>
<dbReference type="Pfam" id="PF06148">
    <property type="entry name" value="COG2_N"/>
    <property type="match status" value="1"/>
</dbReference>
<evidence type="ECO:0000256" key="9">
    <source>
        <dbReference type="ARBA" id="ARBA00031344"/>
    </source>
</evidence>
<feature type="compositionally biased region" description="Low complexity" evidence="11">
    <location>
        <begin position="1238"/>
        <end position="1251"/>
    </location>
</feature>
<organism evidence="14 15">
    <name type="scientific">Pleodorina starrii</name>
    <dbReference type="NCBI Taxonomy" id="330485"/>
    <lineage>
        <taxon>Eukaryota</taxon>
        <taxon>Viridiplantae</taxon>
        <taxon>Chlorophyta</taxon>
        <taxon>core chlorophytes</taxon>
        <taxon>Chlorophyceae</taxon>
        <taxon>CS clade</taxon>
        <taxon>Chlamydomonadales</taxon>
        <taxon>Volvocaceae</taxon>
        <taxon>Pleodorina</taxon>
    </lineage>
</organism>
<feature type="region of interest" description="Disordered" evidence="11">
    <location>
        <begin position="709"/>
        <end position="1383"/>
    </location>
</feature>
<evidence type="ECO:0000256" key="11">
    <source>
        <dbReference type="SAM" id="MobiDB-lite"/>
    </source>
</evidence>
<dbReference type="GO" id="GO:0006893">
    <property type="term" value="P:Golgi to plasma membrane transport"/>
    <property type="evidence" value="ECO:0007669"/>
    <property type="project" value="TreeGrafter"/>
</dbReference>
<keyword evidence="8 12" id="KW-0472">Membrane</keyword>
<evidence type="ECO:0000256" key="12">
    <source>
        <dbReference type="SAM" id="Phobius"/>
    </source>
</evidence>
<evidence type="ECO:0000256" key="7">
    <source>
        <dbReference type="ARBA" id="ARBA00023034"/>
    </source>
</evidence>
<evidence type="ECO:0000256" key="1">
    <source>
        <dbReference type="ARBA" id="ARBA00004395"/>
    </source>
</evidence>
<keyword evidence="12" id="KW-1133">Transmembrane helix</keyword>
<keyword evidence="15" id="KW-1185">Reference proteome</keyword>
<feature type="compositionally biased region" description="Low complexity" evidence="11">
    <location>
        <begin position="633"/>
        <end position="645"/>
    </location>
</feature>
<feature type="compositionally biased region" description="Basic and acidic residues" evidence="11">
    <location>
        <begin position="769"/>
        <end position="782"/>
    </location>
</feature>
<feature type="compositionally biased region" description="Gly residues" evidence="11">
    <location>
        <begin position="1087"/>
        <end position="1097"/>
    </location>
</feature>
<dbReference type="EMBL" id="BRXU01000010">
    <property type="protein sequence ID" value="GLC54294.1"/>
    <property type="molecule type" value="Genomic_DNA"/>
</dbReference>
<dbReference type="InterPro" id="IPR033961">
    <property type="entry name" value="Exo84"/>
</dbReference>
<name>A0A9W6BLI1_9CHLO</name>
<feature type="transmembrane region" description="Helical" evidence="12">
    <location>
        <begin position="362"/>
        <end position="385"/>
    </location>
</feature>
<evidence type="ECO:0000256" key="5">
    <source>
        <dbReference type="ARBA" id="ARBA00022483"/>
    </source>
</evidence>
<dbReference type="PANTHER" id="PTHR21426:SF12">
    <property type="entry name" value="EXOCYST COMPLEX COMPONENT 8"/>
    <property type="match status" value="1"/>
</dbReference>
<comment type="similarity">
    <text evidence="2">Belongs to the EXO84 family.</text>
</comment>
<dbReference type="SUPFAM" id="SSF74788">
    <property type="entry name" value="Cullin repeat-like"/>
    <property type="match status" value="1"/>
</dbReference>
<evidence type="ECO:0000256" key="3">
    <source>
        <dbReference type="ARBA" id="ARBA00020977"/>
    </source>
</evidence>
<feature type="compositionally biased region" description="Low complexity" evidence="11">
    <location>
        <begin position="932"/>
        <end position="950"/>
    </location>
</feature>
<protein>
    <recommendedName>
        <fullName evidence="3">Conserved oligomeric Golgi complex subunit 2</fullName>
    </recommendedName>
    <alternativeName>
        <fullName evidence="9">Component of oligomeric Golgi complex 2</fullName>
    </alternativeName>
</protein>
<dbReference type="GO" id="GO:0000145">
    <property type="term" value="C:exocyst"/>
    <property type="evidence" value="ECO:0007669"/>
    <property type="project" value="InterPro"/>
</dbReference>
<evidence type="ECO:0000313" key="14">
    <source>
        <dbReference type="EMBL" id="GLC54294.1"/>
    </source>
</evidence>
<proteinExistence type="inferred from homology"/>
<evidence type="ECO:0000256" key="6">
    <source>
        <dbReference type="ARBA" id="ARBA00022927"/>
    </source>
</evidence>
<evidence type="ECO:0000313" key="15">
    <source>
        <dbReference type="Proteomes" id="UP001165080"/>
    </source>
</evidence>
<feature type="compositionally biased region" description="Low complexity" evidence="11">
    <location>
        <begin position="1177"/>
        <end position="1192"/>
    </location>
</feature>
<dbReference type="Proteomes" id="UP001165080">
    <property type="component" value="Unassembled WGS sequence"/>
</dbReference>
<evidence type="ECO:0000256" key="2">
    <source>
        <dbReference type="ARBA" id="ARBA00007210"/>
    </source>
</evidence>
<feature type="compositionally biased region" description="Basic and acidic residues" evidence="11">
    <location>
        <begin position="1006"/>
        <end position="1027"/>
    </location>
</feature>
<dbReference type="InterPro" id="IPR024602">
    <property type="entry name" value="COG_su2_N"/>
</dbReference>
<keyword evidence="6" id="KW-0653">Protein transport</keyword>
<sequence>MSKRNSKSNSSSKRKAGHFFSRKDDAIQWFQREGFDPAEFITLLQSEKELDQARNELTQLNEYCKEEVQKVVHAHHKDFLEASRNLQDVEILVDELRNYVSGSVAVVGNLVDLPPLPKQVSFSSPLAAEGPTGAPKPPTAWESILALQAELMQDLQVAVAEHDVALARALLSAGRDLIAVVDRDGAQLAAQVNGDGLPAWRHAFESALAAQKVILVEELQRKLSHTNSSTLERRQAAQNLGLVVGPGQATQALLGCHSLRVRAAQQHLLKQHSAAGGDPDGVEYAGGLSQRTFLAIGAAAEDVRAVFPSTSTGGHGYSDRPRLGAADGGAQAAAVLPQVSALVVQWASDEARHCASLLCRHALTPFVATGMAVGALLCVGLALVFCVALESSHGLALRVAFMEELWPLVEAIVRRHLHRLREEASASASVDATNAALQAIASNGSAYASSAASGISAALPVYSGANGLATAPNPYPGESGAVQGSLPDLFPRSGAPQAPAVPAGLTCLPMLIPELRALAEGLASLGSRSAVAMLRQGVQAIFESVCEKVHASLTRLVGSSTGAATGGIKESASQGSLLAAYVAKAERQLRLFAECDVQVALVPLSCVCGPVAPPDLLVPLLAPLGELLTKLPEPAPDAAPVDPNPSGQPALQPQSSGLLDRIRAELEAEQGQRRRERDGWRSKNALGQAAGAVAALSAGGTPLAAADPAAALDAQPSDAPSSSRVASAQAVREPKLPVKAAAPAREAVRQQAEDEGGGEAAAKSRQRQQHLDAHSMAKRPEADNSAAAGTVVQVAETTARRRPGPQPDLEPEPQSQREQRRGILRTADIPQQPEDVFVDEHPEPVHARRRRKPALEPAPSTDPASGGEDETAAAPSARSRSRERGRLGGKGSTAVESSDSLDGWDASGRRQRELPPRSGAGARPELTEGTISAGARQEQQQQQQQPSGRSQARKGWLEAEAAGELPGNARADTTTAARDRRGRDHFVRFEEPPKPGPTPDSARGSGSDEKVHVRRPPRDREAARDSSRAAMQGAEGLENAGDESPPPVLPGRRLRQDVAQRRHAAQQEEVQPPVDSQYKEASAGLGRAAGRGRGGTGDTEVKGESGVLEGTLRLPVLDDEEEELSQPRRARPRWHHGDGEEPVDASAGEMVPRKHGHATGQPASKRTELTDGAEAMAGTRAVVSGAAAAPARPCDDLPDDGTKPLAGGVGRRANRFCVVLSDDEDDPIPAPRLRRPRAAAAGAATAASAAADVGGPELQQSRRAVGSRDLAAADVTSAAGQMDAGRSDRRERSGVPEGRSGGMAEAQPPLTSRRRVKSEPDVDEQQGERRTSGKDATPTDLQPPAGGRPLSLSASGNAKNEAAGGKDTAADTTTVAVSRPQTARERLAARMAAKAAAAEGLL</sequence>
<keyword evidence="7" id="KW-0333">Golgi apparatus</keyword>
<feature type="coiled-coil region" evidence="10">
    <location>
        <begin position="43"/>
        <end position="70"/>
    </location>
</feature>
<evidence type="ECO:0000256" key="10">
    <source>
        <dbReference type="SAM" id="Coils"/>
    </source>
</evidence>
<accession>A0A9W6BLI1</accession>